<reference evidence="3 4" key="1">
    <citation type="journal article" date="2017" name="Nature">
        <title>Atmospheric trace gases support primary production in Antarctic desert surface soil.</title>
        <authorList>
            <person name="Ji M."/>
            <person name="Greening C."/>
            <person name="Vanwonterghem I."/>
            <person name="Carere C.R."/>
            <person name="Bay S.K."/>
            <person name="Steen J.A."/>
            <person name="Montgomery K."/>
            <person name="Lines T."/>
            <person name="Beardall J."/>
            <person name="van Dorst J."/>
            <person name="Snape I."/>
            <person name="Stott M.B."/>
            <person name="Hugenholtz P."/>
            <person name="Ferrari B.C."/>
        </authorList>
    </citation>
    <scope>NUCLEOTIDE SEQUENCE [LARGE SCALE GENOMIC DNA]</scope>
    <source>
        <strain evidence="3">RRmetagenome_bin12</strain>
    </source>
</reference>
<dbReference type="PROSITE" id="PS50995">
    <property type="entry name" value="HTH_MARR_2"/>
    <property type="match status" value="1"/>
</dbReference>
<evidence type="ECO:0000259" key="2">
    <source>
        <dbReference type="PROSITE" id="PS50995"/>
    </source>
</evidence>
<dbReference type="PANTHER" id="PTHR33164:SF106">
    <property type="entry name" value="TRANSCRIPTIONAL REGULATORY PROTEIN"/>
    <property type="match status" value="1"/>
</dbReference>
<dbReference type="AlphaFoldDB" id="A0A2W5ZA96"/>
<dbReference type="PANTHER" id="PTHR33164">
    <property type="entry name" value="TRANSCRIPTIONAL REGULATOR, MARR FAMILY"/>
    <property type="match status" value="1"/>
</dbReference>
<protein>
    <recommendedName>
        <fullName evidence="2">HTH marR-type domain-containing protein</fullName>
    </recommendedName>
</protein>
<dbReference type="Pfam" id="PF12802">
    <property type="entry name" value="MarR_2"/>
    <property type="match status" value="1"/>
</dbReference>
<dbReference type="SMART" id="SM00347">
    <property type="entry name" value="HTH_MARR"/>
    <property type="match status" value="1"/>
</dbReference>
<sequence length="182" mass="19984">MSGPRQPKTPPRAAGRPAEEAEVTELVLAVRRTNMVLDAGSVVAQAALGIGRSDLAALELLTISGKLTAGDIADQLSISTGTATAVVDRLAEAGYAVRNADAHDRRRILVSITQKGRRRFQEAFQQRWQWLHEVASDLSSDELATVVRFLLRLHEIMPEEWRQEVSASLPTPIPVSRGRRSR</sequence>
<evidence type="ECO:0000313" key="4">
    <source>
        <dbReference type="Proteomes" id="UP000248724"/>
    </source>
</evidence>
<proteinExistence type="predicted"/>
<name>A0A2W5ZA96_9BACT</name>
<organism evidence="3 4">
    <name type="scientific">Candidatus Aeolococcus gillhamiae</name>
    <dbReference type="NCBI Taxonomy" id="3127015"/>
    <lineage>
        <taxon>Bacteria</taxon>
        <taxon>Bacillati</taxon>
        <taxon>Candidatus Dormiibacterota</taxon>
        <taxon>Candidatus Dormibacteria</taxon>
        <taxon>Candidatus Aeolococcales</taxon>
        <taxon>Candidatus Aeolococcaceae</taxon>
        <taxon>Candidatus Aeolococcus</taxon>
    </lineage>
</organism>
<dbReference type="SUPFAM" id="SSF46785">
    <property type="entry name" value="Winged helix' DNA-binding domain"/>
    <property type="match status" value="1"/>
</dbReference>
<dbReference type="InterPro" id="IPR000835">
    <property type="entry name" value="HTH_MarR-typ"/>
</dbReference>
<comment type="caution">
    <text evidence="3">The sequence shown here is derived from an EMBL/GenBank/DDBJ whole genome shotgun (WGS) entry which is preliminary data.</text>
</comment>
<evidence type="ECO:0000256" key="1">
    <source>
        <dbReference type="SAM" id="MobiDB-lite"/>
    </source>
</evidence>
<dbReference type="InterPro" id="IPR039422">
    <property type="entry name" value="MarR/SlyA-like"/>
</dbReference>
<dbReference type="InterPro" id="IPR036390">
    <property type="entry name" value="WH_DNA-bd_sf"/>
</dbReference>
<gene>
    <name evidence="3" type="ORF">DLM65_09695</name>
</gene>
<feature type="region of interest" description="Disordered" evidence="1">
    <location>
        <begin position="1"/>
        <end position="20"/>
    </location>
</feature>
<feature type="domain" description="HTH marR-type" evidence="2">
    <location>
        <begin position="23"/>
        <end position="155"/>
    </location>
</feature>
<evidence type="ECO:0000313" key="3">
    <source>
        <dbReference type="EMBL" id="PZR79796.1"/>
    </source>
</evidence>
<dbReference type="EMBL" id="QHBU01000189">
    <property type="protein sequence ID" value="PZR79796.1"/>
    <property type="molecule type" value="Genomic_DNA"/>
</dbReference>
<dbReference type="InterPro" id="IPR036388">
    <property type="entry name" value="WH-like_DNA-bd_sf"/>
</dbReference>
<dbReference type="Gene3D" id="1.10.10.10">
    <property type="entry name" value="Winged helix-like DNA-binding domain superfamily/Winged helix DNA-binding domain"/>
    <property type="match status" value="1"/>
</dbReference>
<dbReference type="GO" id="GO:0003700">
    <property type="term" value="F:DNA-binding transcription factor activity"/>
    <property type="evidence" value="ECO:0007669"/>
    <property type="project" value="InterPro"/>
</dbReference>
<dbReference type="GO" id="GO:0006950">
    <property type="term" value="P:response to stress"/>
    <property type="evidence" value="ECO:0007669"/>
    <property type="project" value="TreeGrafter"/>
</dbReference>
<accession>A0A2W5ZA96</accession>
<dbReference type="Proteomes" id="UP000248724">
    <property type="component" value="Unassembled WGS sequence"/>
</dbReference>
<dbReference type="PRINTS" id="PR00598">
    <property type="entry name" value="HTHMARR"/>
</dbReference>